<comment type="catalytic activity">
    <reaction evidence="6">
        <text>cytidine(1402) in 16S rRNA + S-adenosyl-L-methionine = 2'-O-methylcytidine(1402) in 16S rRNA + S-adenosyl-L-homocysteine + H(+)</text>
        <dbReference type="Rhea" id="RHEA:42924"/>
        <dbReference type="Rhea" id="RHEA-COMP:10285"/>
        <dbReference type="Rhea" id="RHEA-COMP:10286"/>
        <dbReference type="ChEBI" id="CHEBI:15378"/>
        <dbReference type="ChEBI" id="CHEBI:57856"/>
        <dbReference type="ChEBI" id="CHEBI:59789"/>
        <dbReference type="ChEBI" id="CHEBI:74495"/>
        <dbReference type="ChEBI" id="CHEBI:82748"/>
        <dbReference type="EC" id="2.1.1.198"/>
    </reaction>
</comment>
<dbReference type="RefSeq" id="WP_345969955.1">
    <property type="nucleotide sequence ID" value="NZ_CP147920.1"/>
</dbReference>
<dbReference type="InterPro" id="IPR018063">
    <property type="entry name" value="SAM_MeTrfase_RsmI_CS"/>
</dbReference>
<dbReference type="CDD" id="cd11648">
    <property type="entry name" value="RsmI"/>
    <property type="match status" value="1"/>
</dbReference>
<keyword evidence="9" id="KW-1185">Reference proteome</keyword>
<name>A0ABZ3H9V9_9BACT</name>
<proteinExistence type="inferred from homology"/>
<evidence type="ECO:0000313" key="8">
    <source>
        <dbReference type="EMBL" id="XAU14878.1"/>
    </source>
</evidence>
<gene>
    <name evidence="6 8" type="primary">rsmI</name>
    <name evidence="8" type="ORF">WCY31_11620</name>
</gene>
<comment type="function">
    <text evidence="6">Catalyzes the 2'-O-methylation of the ribose of cytidine 1402 (C1402) in 16S rRNA.</text>
</comment>
<dbReference type="HAMAP" id="MF_01877">
    <property type="entry name" value="16SrRNA_methyltr_I"/>
    <property type="match status" value="1"/>
</dbReference>
<dbReference type="GO" id="GO:0032259">
    <property type="term" value="P:methylation"/>
    <property type="evidence" value="ECO:0007669"/>
    <property type="project" value="UniProtKB-KW"/>
</dbReference>
<dbReference type="NCBIfam" id="TIGR00096">
    <property type="entry name" value="16S rRNA (cytidine(1402)-2'-O)-methyltransferase"/>
    <property type="match status" value="1"/>
</dbReference>
<sequence length="272" mass="30025">MLTLVPTPIGNIADISLRAMDALVTADVLLCEDTRVTKKLLHLLKERYGKEAGKEQSFISVHSHSEHRFLEKTDPSFFEQNVVYASDAGMPGVSDPGQMLVRYCIDHGIAYDVLPGANAVLTAFAASGFAETQMLFFGFLPHKGSDRSGALARALYNGYTTVLYESPHRLEKLLNEIADTEPSRRIFAAKELTKMHQRYLHGTAAELLETLGGHYKGEWVVVIEAGELRDATFTEKEILALDLPKKAAAKLIAKLTGETPKSCYQRLLDTGK</sequence>
<evidence type="ECO:0000256" key="4">
    <source>
        <dbReference type="ARBA" id="ARBA00022679"/>
    </source>
</evidence>
<evidence type="ECO:0000256" key="6">
    <source>
        <dbReference type="HAMAP-Rule" id="MF_01877"/>
    </source>
</evidence>
<dbReference type="PANTHER" id="PTHR46111">
    <property type="entry name" value="RIBOSOMAL RNA SMALL SUBUNIT METHYLTRANSFERASE I"/>
    <property type="match status" value="1"/>
</dbReference>
<dbReference type="InterPro" id="IPR008189">
    <property type="entry name" value="rRNA_ssu_MeTfrase_I"/>
</dbReference>
<dbReference type="PIRSF" id="PIRSF005917">
    <property type="entry name" value="MTase_YraL"/>
    <property type="match status" value="1"/>
</dbReference>
<evidence type="ECO:0000256" key="3">
    <source>
        <dbReference type="ARBA" id="ARBA00022603"/>
    </source>
</evidence>
<comment type="similarity">
    <text evidence="6">Belongs to the methyltransferase superfamily. RsmI family.</text>
</comment>
<dbReference type="Gene3D" id="3.30.950.10">
    <property type="entry name" value="Methyltransferase, Cobalt-precorrin-4 Transmethylase, Domain 2"/>
    <property type="match status" value="1"/>
</dbReference>
<dbReference type="Pfam" id="PF00590">
    <property type="entry name" value="TP_methylase"/>
    <property type="match status" value="1"/>
</dbReference>
<evidence type="ECO:0000313" key="9">
    <source>
        <dbReference type="Proteomes" id="UP001447842"/>
    </source>
</evidence>
<evidence type="ECO:0000256" key="2">
    <source>
        <dbReference type="ARBA" id="ARBA00022552"/>
    </source>
</evidence>
<dbReference type="InterPro" id="IPR014777">
    <property type="entry name" value="4pyrrole_Mease_sub1"/>
</dbReference>
<organism evidence="8 9">
    <name type="scientific">Sulfurimonas diazotrophicus</name>
    <dbReference type="NCBI Taxonomy" id="3131939"/>
    <lineage>
        <taxon>Bacteria</taxon>
        <taxon>Pseudomonadati</taxon>
        <taxon>Campylobacterota</taxon>
        <taxon>Epsilonproteobacteria</taxon>
        <taxon>Campylobacterales</taxon>
        <taxon>Sulfurimonadaceae</taxon>
        <taxon>Sulfurimonas</taxon>
    </lineage>
</organism>
<keyword evidence="5 6" id="KW-0949">S-adenosyl-L-methionine</keyword>
<evidence type="ECO:0000256" key="5">
    <source>
        <dbReference type="ARBA" id="ARBA00022691"/>
    </source>
</evidence>
<feature type="domain" description="Tetrapyrrole methylase" evidence="7">
    <location>
        <begin position="1"/>
        <end position="207"/>
    </location>
</feature>
<dbReference type="EC" id="2.1.1.198" evidence="6"/>
<keyword evidence="3 6" id="KW-0489">Methyltransferase</keyword>
<dbReference type="EMBL" id="CP147920">
    <property type="protein sequence ID" value="XAU14878.1"/>
    <property type="molecule type" value="Genomic_DNA"/>
</dbReference>
<dbReference type="GO" id="GO:0008168">
    <property type="term" value="F:methyltransferase activity"/>
    <property type="evidence" value="ECO:0007669"/>
    <property type="project" value="UniProtKB-KW"/>
</dbReference>
<evidence type="ECO:0000259" key="7">
    <source>
        <dbReference type="Pfam" id="PF00590"/>
    </source>
</evidence>
<keyword evidence="4 6" id="KW-0808">Transferase</keyword>
<keyword evidence="1 6" id="KW-0963">Cytoplasm</keyword>
<accession>A0ABZ3H9V9</accession>
<keyword evidence="2 6" id="KW-0698">rRNA processing</keyword>
<dbReference type="PROSITE" id="PS01296">
    <property type="entry name" value="RSMI"/>
    <property type="match status" value="1"/>
</dbReference>
<dbReference type="PANTHER" id="PTHR46111:SF1">
    <property type="entry name" value="RIBOSOMAL RNA SMALL SUBUNIT METHYLTRANSFERASE I"/>
    <property type="match status" value="1"/>
</dbReference>
<dbReference type="InterPro" id="IPR014776">
    <property type="entry name" value="4pyrrole_Mease_sub2"/>
</dbReference>
<reference evidence="8 9" key="1">
    <citation type="submission" date="2024-03" db="EMBL/GenBank/DDBJ databases">
        <title>Sulfurimonas sp. HSL3-1.</title>
        <authorList>
            <person name="Wang S."/>
        </authorList>
    </citation>
    <scope>NUCLEOTIDE SEQUENCE [LARGE SCALE GENOMIC DNA]</scope>
    <source>
        <strain evidence="8 9">HSL3-1</strain>
    </source>
</reference>
<protein>
    <recommendedName>
        <fullName evidence="6">Ribosomal RNA small subunit methyltransferase I</fullName>
        <ecNumber evidence="6">2.1.1.198</ecNumber>
    </recommendedName>
    <alternativeName>
        <fullName evidence="6">16S rRNA 2'-O-ribose C1402 methyltransferase</fullName>
    </alternativeName>
    <alternativeName>
        <fullName evidence="6">rRNA (cytidine-2'-O-)-methyltransferase RsmI</fullName>
    </alternativeName>
</protein>
<dbReference type="Proteomes" id="UP001447842">
    <property type="component" value="Chromosome"/>
</dbReference>
<comment type="subcellular location">
    <subcellularLocation>
        <location evidence="6">Cytoplasm</location>
    </subcellularLocation>
</comment>
<dbReference type="Gene3D" id="3.40.1010.10">
    <property type="entry name" value="Cobalt-precorrin-4 Transmethylase, Domain 1"/>
    <property type="match status" value="1"/>
</dbReference>
<evidence type="ECO:0000256" key="1">
    <source>
        <dbReference type="ARBA" id="ARBA00022490"/>
    </source>
</evidence>
<dbReference type="SUPFAM" id="SSF53790">
    <property type="entry name" value="Tetrapyrrole methylase"/>
    <property type="match status" value="1"/>
</dbReference>
<dbReference type="InterPro" id="IPR000878">
    <property type="entry name" value="4pyrrol_Mease"/>
</dbReference>
<dbReference type="InterPro" id="IPR035996">
    <property type="entry name" value="4pyrrol_Methylase_sf"/>
</dbReference>